<organism evidence="1 2">
    <name type="scientific">Trifolium medium</name>
    <dbReference type="NCBI Taxonomy" id="97028"/>
    <lineage>
        <taxon>Eukaryota</taxon>
        <taxon>Viridiplantae</taxon>
        <taxon>Streptophyta</taxon>
        <taxon>Embryophyta</taxon>
        <taxon>Tracheophyta</taxon>
        <taxon>Spermatophyta</taxon>
        <taxon>Magnoliopsida</taxon>
        <taxon>eudicotyledons</taxon>
        <taxon>Gunneridae</taxon>
        <taxon>Pentapetalae</taxon>
        <taxon>rosids</taxon>
        <taxon>fabids</taxon>
        <taxon>Fabales</taxon>
        <taxon>Fabaceae</taxon>
        <taxon>Papilionoideae</taxon>
        <taxon>50 kb inversion clade</taxon>
        <taxon>NPAAA clade</taxon>
        <taxon>Hologalegina</taxon>
        <taxon>IRL clade</taxon>
        <taxon>Trifolieae</taxon>
        <taxon>Trifolium</taxon>
    </lineage>
</organism>
<sequence length="33" mass="3488">MVMGKLNDVAMVVRAAAEQELNPVDPTDESEAG</sequence>
<evidence type="ECO:0000313" key="1">
    <source>
        <dbReference type="EMBL" id="MCI66003.1"/>
    </source>
</evidence>
<name>A0A392TXW7_9FABA</name>
<dbReference type="EMBL" id="LXQA010686658">
    <property type="protein sequence ID" value="MCI66003.1"/>
    <property type="molecule type" value="Genomic_DNA"/>
</dbReference>
<dbReference type="Proteomes" id="UP000265520">
    <property type="component" value="Unassembled WGS sequence"/>
</dbReference>
<accession>A0A392TXW7</accession>
<protein>
    <submittedName>
        <fullName evidence="1">Uncharacterized protein</fullName>
    </submittedName>
</protein>
<reference evidence="1 2" key="1">
    <citation type="journal article" date="2018" name="Front. Plant Sci.">
        <title>Red Clover (Trifolium pratense) and Zigzag Clover (T. medium) - A Picture of Genomic Similarities and Differences.</title>
        <authorList>
            <person name="Dluhosova J."/>
            <person name="Istvanek J."/>
            <person name="Nedelnik J."/>
            <person name="Repkova J."/>
        </authorList>
    </citation>
    <scope>NUCLEOTIDE SEQUENCE [LARGE SCALE GENOMIC DNA]</scope>
    <source>
        <strain evidence="2">cv. 10/8</strain>
        <tissue evidence="1">Leaf</tissue>
    </source>
</reference>
<dbReference type="AlphaFoldDB" id="A0A392TXW7"/>
<evidence type="ECO:0000313" key="2">
    <source>
        <dbReference type="Proteomes" id="UP000265520"/>
    </source>
</evidence>
<feature type="non-terminal residue" evidence="1">
    <location>
        <position position="33"/>
    </location>
</feature>
<proteinExistence type="predicted"/>
<keyword evidence="2" id="KW-1185">Reference proteome</keyword>
<comment type="caution">
    <text evidence="1">The sequence shown here is derived from an EMBL/GenBank/DDBJ whole genome shotgun (WGS) entry which is preliminary data.</text>
</comment>